<keyword evidence="1" id="KW-0614">Plasmid</keyword>
<evidence type="ECO:0000313" key="1">
    <source>
        <dbReference type="EMBL" id="APG93768.1"/>
    </source>
</evidence>
<name>A0A1L3LUL2_9HYPH</name>
<gene>
    <name evidence="1" type="ORF">SAMCFNEI73_pC0044</name>
</gene>
<dbReference type="RefSeq" id="WP_064252992.1">
    <property type="nucleotide sequence ID" value="NZ_CP013110.1"/>
</dbReference>
<accession>A0A1L3LUL2</accession>
<reference evidence="1 2" key="1">
    <citation type="submission" date="2015-10" db="EMBL/GenBank/DDBJ databases">
        <title>Genomic differences between typical nodule nitrogen-fixing rhizobial strains and those coming from bean seeds.</title>
        <authorList>
            <person name="Peralta H."/>
            <person name="Aguilar-Vera A."/>
            <person name="Diaz R."/>
            <person name="Mora Y."/>
            <person name="Martinez-Batallar G."/>
            <person name="Salazar E."/>
            <person name="Vargas-Lagunas C."/>
            <person name="Encarnacion S."/>
            <person name="Girard L."/>
            <person name="Mora J."/>
        </authorList>
    </citation>
    <scope>NUCLEOTIDE SEQUENCE [LARGE SCALE GENOMIC DNA]</scope>
    <source>
        <strain evidence="1 2">CFNEI 73</strain>
        <plasmid evidence="1 2">C</plasmid>
    </source>
</reference>
<dbReference type="Gene3D" id="1.10.287.70">
    <property type="match status" value="1"/>
</dbReference>
<dbReference type="KEGG" id="same:SAMCFNEI73_pC0044"/>
<sequence length="149" mass="16669">MIVRLALACGLIAATVAIQAFFMSAGLSAFRQAEKRREDVLIRYPTFVTVAWVIYLIIPIIVDVGLWAAFYYFSQALPSLEDALYFSTVTFTTVGYGDIVLGKDWRQVATFEAVNGWIIFGWATALMMAVIQRLYFRADNEARPGAHGE</sequence>
<dbReference type="Proteomes" id="UP000182306">
    <property type="component" value="Plasmid C"/>
</dbReference>
<dbReference type="OrthoDB" id="2974133at2"/>
<dbReference type="SUPFAM" id="SSF81324">
    <property type="entry name" value="Voltage-gated potassium channels"/>
    <property type="match status" value="1"/>
</dbReference>
<proteinExistence type="predicted"/>
<protein>
    <submittedName>
        <fullName evidence="1">Kef-type K+ transport system, NAD-binding component</fullName>
    </submittedName>
</protein>
<dbReference type="EMBL" id="CP013110">
    <property type="protein sequence ID" value="APG93768.1"/>
    <property type="molecule type" value="Genomic_DNA"/>
</dbReference>
<dbReference type="InterPro" id="IPR013099">
    <property type="entry name" value="K_chnl_dom"/>
</dbReference>
<keyword evidence="2" id="KW-1185">Reference proteome</keyword>
<dbReference type="Pfam" id="PF07885">
    <property type="entry name" value="Ion_trans_2"/>
    <property type="match status" value="1"/>
</dbReference>
<dbReference type="AlphaFoldDB" id="A0A1L3LUL2"/>
<organism evidence="1 2">
    <name type="scientific">Sinorhizobium americanum</name>
    <dbReference type="NCBI Taxonomy" id="194963"/>
    <lineage>
        <taxon>Bacteria</taxon>
        <taxon>Pseudomonadati</taxon>
        <taxon>Pseudomonadota</taxon>
        <taxon>Alphaproteobacteria</taxon>
        <taxon>Hyphomicrobiales</taxon>
        <taxon>Rhizobiaceae</taxon>
        <taxon>Sinorhizobium/Ensifer group</taxon>
        <taxon>Sinorhizobium</taxon>
    </lineage>
</organism>
<geneLocation type="plasmid" evidence="1 2">
    <name>C</name>
</geneLocation>
<evidence type="ECO:0000313" key="2">
    <source>
        <dbReference type="Proteomes" id="UP000182306"/>
    </source>
</evidence>